<evidence type="ECO:0000313" key="2">
    <source>
        <dbReference type="EMBL" id="KAF2494679.1"/>
    </source>
</evidence>
<dbReference type="EMBL" id="MU004190">
    <property type="protein sequence ID" value="KAF2494679.1"/>
    <property type="molecule type" value="Genomic_DNA"/>
</dbReference>
<feature type="region of interest" description="Disordered" evidence="1">
    <location>
        <begin position="252"/>
        <end position="272"/>
    </location>
</feature>
<sequence length="300" mass="32959">MNDSAVRTEVSLREGDALAWLAAAERSSARGCAGVRCDAGSEVRTARDSREGRPMPSVVATVSLRLRTSRWFCDEQEWSCWFSASKSTAVLTFKSSGRLARFPATTPALHHLWAQRQPIPRPFVTSHRHISPSCRGLPAPIRRLLLMPPCCVCRESLAPNAQLRPRGALIVVADAASAVTDPDELHAPPCMQAVASQPAHFGRPVAVGCQYQQRVGLVWLTRDYHVRLPEEDGRLEGDDLAAMRCPETRWRVSGVSPPEDTILQPKDTNDGLTAASGSTWRADATQCEGLMDDMKEAFEF</sequence>
<accession>A0A6A6QRA0</accession>
<evidence type="ECO:0000256" key="1">
    <source>
        <dbReference type="SAM" id="MobiDB-lite"/>
    </source>
</evidence>
<proteinExistence type="predicted"/>
<evidence type="ECO:0000313" key="3">
    <source>
        <dbReference type="Proteomes" id="UP000799750"/>
    </source>
</evidence>
<dbReference type="AlphaFoldDB" id="A0A6A6QRA0"/>
<organism evidence="2 3">
    <name type="scientific">Lophium mytilinum</name>
    <dbReference type="NCBI Taxonomy" id="390894"/>
    <lineage>
        <taxon>Eukaryota</taxon>
        <taxon>Fungi</taxon>
        <taxon>Dikarya</taxon>
        <taxon>Ascomycota</taxon>
        <taxon>Pezizomycotina</taxon>
        <taxon>Dothideomycetes</taxon>
        <taxon>Pleosporomycetidae</taxon>
        <taxon>Mytilinidiales</taxon>
        <taxon>Mytilinidiaceae</taxon>
        <taxon>Lophium</taxon>
    </lineage>
</organism>
<name>A0A6A6QRA0_9PEZI</name>
<dbReference type="Proteomes" id="UP000799750">
    <property type="component" value="Unassembled WGS sequence"/>
</dbReference>
<gene>
    <name evidence="2" type="ORF">BU16DRAFT_539941</name>
</gene>
<reference evidence="2" key="1">
    <citation type="journal article" date="2020" name="Stud. Mycol.">
        <title>101 Dothideomycetes genomes: a test case for predicting lifestyles and emergence of pathogens.</title>
        <authorList>
            <person name="Haridas S."/>
            <person name="Albert R."/>
            <person name="Binder M."/>
            <person name="Bloem J."/>
            <person name="Labutti K."/>
            <person name="Salamov A."/>
            <person name="Andreopoulos B."/>
            <person name="Baker S."/>
            <person name="Barry K."/>
            <person name="Bills G."/>
            <person name="Bluhm B."/>
            <person name="Cannon C."/>
            <person name="Castanera R."/>
            <person name="Culley D."/>
            <person name="Daum C."/>
            <person name="Ezra D."/>
            <person name="Gonzalez J."/>
            <person name="Henrissat B."/>
            <person name="Kuo A."/>
            <person name="Liang C."/>
            <person name="Lipzen A."/>
            <person name="Lutzoni F."/>
            <person name="Magnuson J."/>
            <person name="Mondo S."/>
            <person name="Nolan M."/>
            <person name="Ohm R."/>
            <person name="Pangilinan J."/>
            <person name="Park H.-J."/>
            <person name="Ramirez L."/>
            <person name="Alfaro M."/>
            <person name="Sun H."/>
            <person name="Tritt A."/>
            <person name="Yoshinaga Y."/>
            <person name="Zwiers L.-H."/>
            <person name="Turgeon B."/>
            <person name="Goodwin S."/>
            <person name="Spatafora J."/>
            <person name="Crous P."/>
            <person name="Grigoriev I."/>
        </authorList>
    </citation>
    <scope>NUCLEOTIDE SEQUENCE</scope>
    <source>
        <strain evidence="2">CBS 269.34</strain>
    </source>
</reference>
<protein>
    <submittedName>
        <fullName evidence="2">Uncharacterized protein</fullName>
    </submittedName>
</protein>
<keyword evidence="3" id="KW-1185">Reference proteome</keyword>